<feature type="region of interest" description="Disordered" evidence="1">
    <location>
        <begin position="1695"/>
        <end position="1720"/>
    </location>
</feature>
<dbReference type="SUPFAM" id="SSF51197">
    <property type="entry name" value="Clavaminate synthase-like"/>
    <property type="match status" value="1"/>
</dbReference>
<dbReference type="EMBL" id="AGNL01042783">
    <property type="protein sequence ID" value="EJK50866.1"/>
    <property type="molecule type" value="Genomic_DNA"/>
</dbReference>
<dbReference type="Gene3D" id="2.60.120.620">
    <property type="entry name" value="q2cbj1_9rhob like domain"/>
    <property type="match status" value="1"/>
</dbReference>
<dbReference type="InterPro" id="IPR001623">
    <property type="entry name" value="DnaJ_domain"/>
</dbReference>
<keyword evidence="4" id="KW-1185">Reference proteome</keyword>
<gene>
    <name evidence="3" type="ORF">THAOC_30025</name>
</gene>
<feature type="region of interest" description="Disordered" evidence="1">
    <location>
        <begin position="877"/>
        <end position="943"/>
    </location>
</feature>
<evidence type="ECO:0000313" key="3">
    <source>
        <dbReference type="EMBL" id="EJK50866.1"/>
    </source>
</evidence>
<feature type="region of interest" description="Disordered" evidence="1">
    <location>
        <begin position="1"/>
        <end position="29"/>
    </location>
</feature>
<feature type="compositionally biased region" description="Basic and acidic residues" evidence="1">
    <location>
        <begin position="1392"/>
        <end position="1403"/>
    </location>
</feature>
<feature type="region of interest" description="Disordered" evidence="1">
    <location>
        <begin position="1897"/>
        <end position="1918"/>
    </location>
</feature>
<sequence length="2204" mass="240229">MSNAAWDAFGSDSDESDDEVDGHGAGPSDSPFKAAVDSAVLAITQHFASAHKITGVALRERVVGVAANDADSLAEMAEARIRERGMKVVGSTTRCDAAIVCPIDSSDEDWGRTSNIRRSLLPGGFLFLLHHVGITSQQLTARLSDSTWDVKVATVNEFYGVSVTRVQKRACTINSFSCPWMDKVDKIPRLLMPRRSSNEEGFEPLDGESFLQYERRITGELTISPSASECASGFEGSAVLSDTNLRRAVSILQRHGLVIVKGLLAPEQTLKWGRAVLSDFEAAAQRLKSHPTRPVDLLNPNRSGEGATFEPLSYMEMSMREDLRVDLRHGPAIRELRELDNRLAYDSMANQSKPSEKSANNGPAIINSQVEGTLESWRFHPSIIAIIKALFNPSTASLAKGNFGRWNFGGSGPDGTPQPFRLGQIGSVVSCPGSGDQAIHADTPHLFETINCHPCHYLNVFTPGYTVEDNQDGIQNGFDNDGIFTGDSSMGGTALVHGSHKLSVTAELLGDDESSAGSDKELQRQLLQLRTLRPALSPGDILIFDNRTLHYGLANTSQGTGHDRNAGRRPLLYLNLLIDALDLFIPVAPTLAPPALALRPAAAASPRTGALSVVVVFHQLVLVGHLGSLIRPVARADAARPRPPLGMLVPQFAARIICFRARNVLPALYPRPRRGRAAALHENAGEYDHGAEAHDEAQVIHHIRHGVGRQFFPDAAAPTPVPGPGGDVPGPLPARVVVAVVIGVVYALVVGGHGGIVVGPTGSLPPVIDFLIESSMGLGRPAGGGRCVVLILLRPVATEVALPRPLHDLPNHYADIDSSSEGAEGGGTNCSASFFPAFTPSLPSYRTEVTSFLQGKRRSWVALEAEFVSILSTTSSRFSRGGERQPVPSGKRPRFKGHRCSDTPTQSSAGFTSSRKRARTARRSSTEDTEEEGALRFGTPRLKTAPFPNSPIFFPAMAATSRSLRYGNRRALSAALANMADARRLARSALPMDYPGVLAREACLSGSPREALDCGEEHPMDEIATNDSTVLDEVESESISDDRNVDAIPASHTTSYDEAVKAGNEALVFVYGHNANLYAIFGIDEPESFDCETERQLQQSFRTAKSQLDLVVQCHPKDRHAAATVCGYKTSYHIPPMMFIDIKYDALQRAYDILMNEASREEYEECRREFGLAAEPYTREGPASHSSNKRCLWADDQSQVSECASQVSECPSQESSMYGEHGDYSYDDEPERANSNAEAFGEADSYDSLEEDDGRDQGEHSQHVYESLPVGQSDRRGESGEEKKGNYEADSLSYSINDSMHSRPTSLGNSTNSRRYVISRDSSMRRPRATVLHRRQSSGVSSRLDYSVSCDEDECEKSCQSGSEDSSSLAYSYGEESLSHASTVSGESLSHASEDFIESRCSQEDADWYHVASPTPAKSDGLPQRSPTDPMEFERLITESLPPDEYYNQLTNRGKQAYHQRGLNPEELAKPTIFDPFDLHENKAEAPSLDTFPRETIGNEERGAKMPSPKSHDFAEYKQTSFVCPLPSRSVDSSDDEEELLKSRCADKQSMDMSVITECDEKERVSGGFPDVVIDGSGSASDSQNESFATVTLNSNEIGSSASKMRSKRGIKSKVRSIIKSGVSFSSSGRRRGARLDPEGSVASSTAGESIGSKARDIDCFDGVSVISHLTTDIDCFEEDQQLEDDDAYFQPKQSCLEPSKPKQSCIEPGGTILPSMVDSNKVDTFDDESAESTEKSDELKCFVDEEEIKVLLAISSTFTAMDDADDDVTSTEGSVKSLKSVRFADEVDDAISQVSTKSDGANIKSCLRKGKTYRLNDSAQAAQEALNEKALLDCFSADVEEERMRMLMTVALSEERDFDEEEAAYMNSRSAASSSGNRWNVLVVLDSCIDSIGSGLDNSRKPGTDKKDQDPANTPYDTSMSLCTSWKRRAVLLLCVVYIYFTYHANAPNEPIRGKKANNTNNTSSAEVEITVEPIRGKTPICETPQRGFCVQPAYPNPTKSNCLIRTQQQRIDASGAWLLPPNFMYKFDVSFANAVLERTISGGTVLELGAGLECYTAYFQTSGKIKSIVGYEGAANVGVESDNYINHADLTLPQKFGGQSFDWVVCMEVAEHIPPASEAQFLLNVITPARKGVVLSWGRPGQPGVGHVNLRSNEYVIEKMEGFGFKYDAITSEYLRDQAQYHWFKGTVMVFKFVGFGPPIDG</sequence>
<dbReference type="SUPFAM" id="SSF53335">
    <property type="entry name" value="S-adenosyl-L-methionine-dependent methyltransferases"/>
    <property type="match status" value="1"/>
</dbReference>
<proteinExistence type="predicted"/>
<feature type="domain" description="J" evidence="2">
    <location>
        <begin position="1076"/>
        <end position="1167"/>
    </location>
</feature>
<dbReference type="Proteomes" id="UP000266841">
    <property type="component" value="Unassembled WGS sequence"/>
</dbReference>
<feature type="compositionally biased region" description="Polar residues" evidence="1">
    <location>
        <begin position="1358"/>
        <end position="1370"/>
    </location>
</feature>
<feature type="region of interest" description="Disordered" evidence="1">
    <location>
        <begin position="1484"/>
        <end position="1512"/>
    </location>
</feature>
<feature type="region of interest" description="Disordered" evidence="1">
    <location>
        <begin position="1623"/>
        <end position="1649"/>
    </location>
</feature>
<organism evidence="3 4">
    <name type="scientific">Thalassiosira oceanica</name>
    <name type="common">Marine diatom</name>
    <dbReference type="NCBI Taxonomy" id="159749"/>
    <lineage>
        <taxon>Eukaryota</taxon>
        <taxon>Sar</taxon>
        <taxon>Stramenopiles</taxon>
        <taxon>Ochrophyta</taxon>
        <taxon>Bacillariophyta</taxon>
        <taxon>Coscinodiscophyceae</taxon>
        <taxon>Thalassiosirophycidae</taxon>
        <taxon>Thalassiosirales</taxon>
        <taxon>Thalassiosiraceae</taxon>
        <taxon>Thalassiosira</taxon>
    </lineage>
</organism>
<comment type="caution">
    <text evidence="3">The sequence shown here is derived from an EMBL/GenBank/DDBJ whole genome shotgun (WGS) entry which is preliminary data.</text>
</comment>
<feature type="compositionally biased region" description="Basic and acidic residues" evidence="1">
    <location>
        <begin position="1273"/>
        <end position="1287"/>
    </location>
</feature>
<name>K0RPP0_THAOC</name>
<feature type="compositionally biased region" description="Polar residues" evidence="1">
    <location>
        <begin position="902"/>
        <end position="911"/>
    </location>
</feature>
<accession>K0RPP0</accession>
<dbReference type="PANTHER" id="PTHR37563">
    <property type="entry name" value="PHYTANOYL-COA DIOXYGENASE FAMILY PROTEIN (AFU_ORTHOLOGUE AFUA_2G03330)"/>
    <property type="match status" value="1"/>
</dbReference>
<evidence type="ECO:0000256" key="1">
    <source>
        <dbReference type="SAM" id="MobiDB-lite"/>
    </source>
</evidence>
<feature type="compositionally biased region" description="Acidic residues" evidence="1">
    <location>
        <begin position="1244"/>
        <end position="1254"/>
    </location>
</feature>
<feature type="compositionally biased region" description="Basic and acidic residues" evidence="1">
    <location>
        <begin position="1899"/>
        <end position="1911"/>
    </location>
</feature>
<feature type="compositionally biased region" description="Polar residues" evidence="1">
    <location>
        <begin position="1292"/>
        <end position="1314"/>
    </location>
</feature>
<dbReference type="PROSITE" id="PS50076">
    <property type="entry name" value="DNAJ_2"/>
    <property type="match status" value="1"/>
</dbReference>
<dbReference type="InterPro" id="IPR029063">
    <property type="entry name" value="SAM-dependent_MTases_sf"/>
</dbReference>
<dbReference type="OrthoDB" id="420046at2759"/>
<feature type="compositionally biased region" description="Polar residues" evidence="1">
    <location>
        <begin position="1204"/>
        <end position="1216"/>
    </location>
</feature>
<dbReference type="InterPro" id="IPR051961">
    <property type="entry name" value="Fungal_Metabolite_Diox"/>
</dbReference>
<dbReference type="Gene3D" id="3.40.50.150">
    <property type="entry name" value="Vaccinia Virus protein VP39"/>
    <property type="match status" value="1"/>
</dbReference>
<protein>
    <recommendedName>
        <fullName evidence="2">J domain-containing protein</fullName>
    </recommendedName>
</protein>
<dbReference type="eggNOG" id="ENOG502S2SY">
    <property type="taxonomic scope" value="Eukaryota"/>
</dbReference>
<evidence type="ECO:0000313" key="4">
    <source>
        <dbReference type="Proteomes" id="UP000266841"/>
    </source>
</evidence>
<feature type="compositionally biased region" description="Polar residues" evidence="1">
    <location>
        <begin position="1379"/>
        <end position="1391"/>
    </location>
</feature>
<feature type="compositionally biased region" description="Basic and acidic residues" evidence="1">
    <location>
        <begin position="1497"/>
        <end position="1512"/>
    </location>
</feature>
<dbReference type="PANTHER" id="PTHR37563:SF2">
    <property type="entry name" value="PHYTANOYL-COA DIOXYGENASE FAMILY PROTEIN (AFU_ORTHOLOGUE AFUA_2G03330)"/>
    <property type="match status" value="1"/>
</dbReference>
<feature type="region of interest" description="Disordered" evidence="1">
    <location>
        <begin position="1204"/>
        <end position="1430"/>
    </location>
</feature>
<evidence type="ECO:0000259" key="2">
    <source>
        <dbReference type="PROSITE" id="PS50076"/>
    </source>
</evidence>
<feature type="compositionally biased region" description="Basic residues" evidence="1">
    <location>
        <begin position="1325"/>
        <end position="1336"/>
    </location>
</feature>
<reference evidence="3 4" key="1">
    <citation type="journal article" date="2012" name="Genome Biol.">
        <title>Genome and low-iron response of an oceanic diatom adapted to chronic iron limitation.</title>
        <authorList>
            <person name="Lommer M."/>
            <person name="Specht M."/>
            <person name="Roy A.S."/>
            <person name="Kraemer L."/>
            <person name="Andreson R."/>
            <person name="Gutowska M.A."/>
            <person name="Wolf J."/>
            <person name="Bergner S.V."/>
            <person name="Schilhabel M.B."/>
            <person name="Klostermeier U.C."/>
            <person name="Beiko R.G."/>
            <person name="Rosenstiel P."/>
            <person name="Hippler M."/>
            <person name="Laroche J."/>
        </authorList>
    </citation>
    <scope>NUCLEOTIDE SEQUENCE [LARGE SCALE GENOMIC DNA]</scope>
    <source>
        <strain evidence="3 4">CCMP1005</strain>
    </source>
</reference>